<name>A0A1J5SEA0_9ZZZZ</name>
<organism evidence="1">
    <name type="scientific">mine drainage metagenome</name>
    <dbReference type="NCBI Taxonomy" id="410659"/>
    <lineage>
        <taxon>unclassified sequences</taxon>
        <taxon>metagenomes</taxon>
        <taxon>ecological metagenomes</taxon>
    </lineage>
</organism>
<reference evidence="1" key="1">
    <citation type="submission" date="2016-10" db="EMBL/GenBank/DDBJ databases">
        <title>Sequence of Gallionella enrichment culture.</title>
        <authorList>
            <person name="Poehlein A."/>
            <person name="Muehling M."/>
            <person name="Daniel R."/>
        </authorList>
    </citation>
    <scope>NUCLEOTIDE SEQUENCE</scope>
</reference>
<gene>
    <name evidence="1" type="ORF">GALL_110090</name>
</gene>
<sequence length="356" mass="39877">MQDSVSLAGKGVGRSEWVLSRPLYRYARFELKSVPKPQRAQALALQIRQWTPFVRTGWYLLWEQDEALIWAWDADRVEAAIRENNLKPRTVSIVPETLLQQGQEQGIHLVSCIEGYEGQVWSERSLLASRWWPELPDTAAWLNFQRDAGTLPERQSNAVPKPLPLHWMERPWAKSAALDRSAAYGASVEQWALPAVALCLLAASFWYGAQWIKLQSAIKNRSVELEALNLRAGPIIEARGQALEALGRIRALQATDPYPDQLSLLAKVAQSLPKDGSYLKEWEFQSGKLKLQIASPNKMVSSDYVKLFQSFGIFKNVQTAANNDPASLALSMDVLPQAEIKFAAEGNVAARKEGAR</sequence>
<evidence type="ECO:0008006" key="2">
    <source>
        <dbReference type="Google" id="ProtNLM"/>
    </source>
</evidence>
<dbReference type="EMBL" id="MLJW01000041">
    <property type="protein sequence ID" value="OIR06761.1"/>
    <property type="molecule type" value="Genomic_DNA"/>
</dbReference>
<accession>A0A1J5SEA0</accession>
<proteinExistence type="predicted"/>
<dbReference type="AlphaFoldDB" id="A0A1J5SEA0"/>
<comment type="caution">
    <text evidence="1">The sequence shown here is derived from an EMBL/GenBank/DDBJ whole genome shotgun (WGS) entry which is preliminary data.</text>
</comment>
<protein>
    <recommendedName>
        <fullName evidence="2">Fimbrial assembly protein (PilN)</fullName>
    </recommendedName>
</protein>
<evidence type="ECO:0000313" key="1">
    <source>
        <dbReference type="EMBL" id="OIR06761.1"/>
    </source>
</evidence>